<evidence type="ECO:0000256" key="1">
    <source>
        <dbReference type="SAM" id="MobiDB-lite"/>
    </source>
</evidence>
<comment type="caution">
    <text evidence="3">The sequence shown here is derived from an EMBL/GenBank/DDBJ whole genome shotgun (WGS) entry which is preliminary data.</text>
</comment>
<accession>A0A1Y1VA60</accession>
<reference evidence="3 4" key="1">
    <citation type="submission" date="2016-08" db="EMBL/GenBank/DDBJ databases">
        <title>Genomes of anaerobic fungi encode conserved fungal cellulosomes for biomass hydrolysis.</title>
        <authorList>
            <consortium name="DOE Joint Genome Institute"/>
            <person name="Haitjema C.H."/>
            <person name="Gilmore S.P."/>
            <person name="Henske J.K."/>
            <person name="Solomon K.V."/>
            <person name="De Groot R."/>
            <person name="Kuo A."/>
            <person name="Mondo S.J."/>
            <person name="Salamov A.A."/>
            <person name="Labutti K."/>
            <person name="Zhao Z."/>
            <person name="Chiniquy J."/>
            <person name="Barry K."/>
            <person name="Brewer H.M."/>
            <person name="Purvine S.O."/>
            <person name="Wright A.T."/>
            <person name="Boxma B."/>
            <person name="Van Alen T."/>
            <person name="Hackstein J.H."/>
            <person name="Baker S.E."/>
            <person name="Grigoriev I.V."/>
            <person name="O'Malley M.A."/>
        </authorList>
    </citation>
    <scope>NUCLEOTIDE SEQUENCE [LARGE SCALE GENOMIC DNA]</scope>
    <source>
        <strain evidence="4">finn</strain>
    </source>
</reference>
<reference evidence="3 4" key="2">
    <citation type="submission" date="2016-08" db="EMBL/GenBank/DDBJ databases">
        <title>Pervasive Adenine N6-methylation of Active Genes in Fungi.</title>
        <authorList>
            <consortium name="DOE Joint Genome Institute"/>
            <person name="Mondo S.J."/>
            <person name="Dannebaum R.O."/>
            <person name="Kuo R.C."/>
            <person name="Labutti K."/>
            <person name="Haridas S."/>
            <person name="Kuo A."/>
            <person name="Salamov A."/>
            <person name="Ahrendt S.R."/>
            <person name="Lipzen A."/>
            <person name="Sullivan W."/>
            <person name="Andreopoulos W.B."/>
            <person name="Clum A."/>
            <person name="Lindquist E."/>
            <person name="Daum C."/>
            <person name="Ramamoorthy G.K."/>
            <person name="Gryganskyi A."/>
            <person name="Culley D."/>
            <person name="Magnuson J.K."/>
            <person name="James T.Y."/>
            <person name="O'Malley M.A."/>
            <person name="Stajich J.E."/>
            <person name="Spatafora J.W."/>
            <person name="Visel A."/>
            <person name="Grigoriev I.V."/>
        </authorList>
    </citation>
    <scope>NUCLEOTIDE SEQUENCE [LARGE SCALE GENOMIC DNA]</scope>
    <source>
        <strain evidence="4">finn</strain>
    </source>
</reference>
<dbReference type="EMBL" id="MCFH01000019">
    <property type="protein sequence ID" value="ORX51056.1"/>
    <property type="molecule type" value="Genomic_DNA"/>
</dbReference>
<organism evidence="3 4">
    <name type="scientific">Piromyces finnis</name>
    <dbReference type="NCBI Taxonomy" id="1754191"/>
    <lineage>
        <taxon>Eukaryota</taxon>
        <taxon>Fungi</taxon>
        <taxon>Fungi incertae sedis</taxon>
        <taxon>Chytridiomycota</taxon>
        <taxon>Chytridiomycota incertae sedis</taxon>
        <taxon>Neocallimastigomycetes</taxon>
        <taxon>Neocallimastigales</taxon>
        <taxon>Neocallimastigaceae</taxon>
        <taxon>Piromyces</taxon>
    </lineage>
</organism>
<proteinExistence type="predicted"/>
<feature type="region of interest" description="Disordered" evidence="1">
    <location>
        <begin position="75"/>
        <end position="98"/>
    </location>
</feature>
<feature type="signal peptide" evidence="2">
    <location>
        <begin position="1"/>
        <end position="20"/>
    </location>
</feature>
<dbReference type="AlphaFoldDB" id="A0A1Y1VA60"/>
<feature type="compositionally biased region" description="Basic residues" evidence="1">
    <location>
        <begin position="81"/>
        <end position="98"/>
    </location>
</feature>
<keyword evidence="2" id="KW-0732">Signal</keyword>
<evidence type="ECO:0000313" key="3">
    <source>
        <dbReference type="EMBL" id="ORX51056.1"/>
    </source>
</evidence>
<evidence type="ECO:0000256" key="2">
    <source>
        <dbReference type="SAM" id="SignalP"/>
    </source>
</evidence>
<name>A0A1Y1VA60_9FUNG</name>
<sequence length="200" mass="23012">MKFLNLFLVFTILSIKLTYALTCEEAKNILNMEWNEDCCDLQQFICDDEKENILSIDILSLQEYQKNNEIENEDETDKKLYARKSRSSSRSRKARKAKKIKNTRKSLGLADNEDCYVSKQTSGECLASCGNLNGDLKTQCENTCNDTLKKSEECRNACKDIDSITGKCKEYRDDYSGASNIKMNTFLWVIVLTLLLKLLY</sequence>
<dbReference type="OrthoDB" id="2175885at2759"/>
<feature type="chain" id="PRO_5012508204" evidence="2">
    <location>
        <begin position="21"/>
        <end position="200"/>
    </location>
</feature>
<evidence type="ECO:0000313" key="4">
    <source>
        <dbReference type="Proteomes" id="UP000193719"/>
    </source>
</evidence>
<keyword evidence="4" id="KW-1185">Reference proteome</keyword>
<gene>
    <name evidence="3" type="ORF">BCR36DRAFT_351545</name>
</gene>
<protein>
    <submittedName>
        <fullName evidence="3">Uncharacterized protein</fullName>
    </submittedName>
</protein>
<dbReference type="Proteomes" id="UP000193719">
    <property type="component" value="Unassembled WGS sequence"/>
</dbReference>